<comment type="caution">
    <text evidence="2">The sequence shown here is derived from an EMBL/GenBank/DDBJ whole genome shotgun (WGS) entry which is preliminary data.</text>
</comment>
<dbReference type="NCBIfam" id="NF033782">
    <property type="entry name" value="lipoprot_Omp28"/>
    <property type="match status" value="1"/>
</dbReference>
<dbReference type="InterPro" id="IPR021615">
    <property type="entry name" value="Omp28"/>
</dbReference>
<dbReference type="EMBL" id="JABZSQ010000008">
    <property type="protein sequence ID" value="MBF1414138.1"/>
    <property type="molecule type" value="Genomic_DNA"/>
</dbReference>
<dbReference type="Proteomes" id="UP000757461">
    <property type="component" value="Unassembled WGS sequence"/>
</dbReference>
<dbReference type="AlphaFoldDB" id="A0A930N4I7"/>
<reference evidence="2" key="1">
    <citation type="submission" date="2020-04" db="EMBL/GenBank/DDBJ databases">
        <title>Deep metagenomics examines the oral microbiome during advanced dental caries in children, revealing novel taxa and co-occurrences with host molecules.</title>
        <authorList>
            <person name="Baker J.L."/>
            <person name="Morton J.T."/>
            <person name="Dinis M."/>
            <person name="Alvarez R."/>
            <person name="Tran N.C."/>
            <person name="Knight R."/>
            <person name="Edlund A."/>
        </authorList>
    </citation>
    <scope>NUCLEOTIDE SEQUENCE</scope>
    <source>
        <strain evidence="2">JCVI_25_bin.9</strain>
    </source>
</reference>
<evidence type="ECO:0000313" key="2">
    <source>
        <dbReference type="EMBL" id="MBF1414138.1"/>
    </source>
</evidence>
<dbReference type="Pfam" id="PF11551">
    <property type="entry name" value="Omp28"/>
    <property type="match status" value="1"/>
</dbReference>
<dbReference type="RefSeq" id="WP_219449487.1">
    <property type="nucleotide sequence ID" value="NZ_CAUTFS010000001.1"/>
</dbReference>
<proteinExistence type="predicted"/>
<gene>
    <name evidence="2" type="ORF">HXN33_01035</name>
</gene>
<sequence>MNKLLSFIACILIMLSSCSNIDENDRFIYVPPVAVGRCVLIEDFTGQTCLNCPRAAETIEKLQEQYGADTVIAVAIHSGPLALKPTASVIGLRTDLGDLYYGYWKVESQPSGLVNRKGGLTNDSQWASLVYNEIQQKATVDIKLAISNDTITHQSHVKATINNLGESFSGKLQLWLVEDDIKALQRMPDGKFNKEYIHNHVLRKAINGDWGEEIALGKDATADKEADFQLENGWKVKNMSIVAFVYNDNGVLQVTRKKLVNP</sequence>
<keyword evidence="1" id="KW-0732">Signal</keyword>
<evidence type="ECO:0000256" key="1">
    <source>
        <dbReference type="SAM" id="SignalP"/>
    </source>
</evidence>
<evidence type="ECO:0000313" key="3">
    <source>
        <dbReference type="Proteomes" id="UP000757461"/>
    </source>
</evidence>
<dbReference type="PROSITE" id="PS51257">
    <property type="entry name" value="PROKAR_LIPOPROTEIN"/>
    <property type="match status" value="1"/>
</dbReference>
<feature type="chain" id="PRO_5041112505" evidence="1">
    <location>
        <begin position="22"/>
        <end position="262"/>
    </location>
</feature>
<keyword evidence="2" id="KW-0449">Lipoprotein</keyword>
<name>A0A930N4I7_9BACT</name>
<protein>
    <submittedName>
        <fullName evidence="2">Omp28 family outer membrane lipoprotein</fullName>
    </submittedName>
</protein>
<accession>A0A930N4I7</accession>
<feature type="signal peptide" evidence="1">
    <location>
        <begin position="1"/>
        <end position="21"/>
    </location>
</feature>
<organism evidence="2 3">
    <name type="scientific">Prevotella histicola</name>
    <dbReference type="NCBI Taxonomy" id="470565"/>
    <lineage>
        <taxon>Bacteria</taxon>
        <taxon>Pseudomonadati</taxon>
        <taxon>Bacteroidota</taxon>
        <taxon>Bacteroidia</taxon>
        <taxon>Bacteroidales</taxon>
        <taxon>Prevotellaceae</taxon>
        <taxon>Prevotella</taxon>
    </lineage>
</organism>